<keyword evidence="4" id="KW-1185">Reference proteome</keyword>
<dbReference type="EMBL" id="PXOG01000465">
    <property type="protein sequence ID" value="RGP58721.1"/>
    <property type="molecule type" value="Genomic_DNA"/>
</dbReference>
<dbReference type="Pfam" id="PF11327">
    <property type="entry name" value="Egh16-like"/>
    <property type="match status" value="1"/>
</dbReference>
<feature type="region of interest" description="Disordered" evidence="1">
    <location>
        <begin position="201"/>
        <end position="274"/>
    </location>
</feature>
<feature type="compositionally biased region" description="Basic residues" evidence="1">
    <location>
        <begin position="264"/>
        <end position="274"/>
    </location>
</feature>
<evidence type="ECO:0000256" key="2">
    <source>
        <dbReference type="SAM" id="SignalP"/>
    </source>
</evidence>
<feature type="compositionally biased region" description="Acidic residues" evidence="1">
    <location>
        <begin position="243"/>
        <end position="257"/>
    </location>
</feature>
<keyword evidence="2" id="KW-0732">Signal</keyword>
<feature type="signal peptide" evidence="2">
    <location>
        <begin position="1"/>
        <end position="20"/>
    </location>
</feature>
<dbReference type="STRING" id="694270.A0A395RF35"/>
<proteinExistence type="predicted"/>
<protein>
    <submittedName>
        <fullName evidence="3">Putative gegh 16</fullName>
    </submittedName>
</protein>
<reference evidence="3 4" key="1">
    <citation type="journal article" date="2018" name="PLoS Pathog.">
        <title>Evolution of structural diversity of trichothecenes, a family of toxins produced by plant pathogenic and entomopathogenic fungi.</title>
        <authorList>
            <person name="Proctor R.H."/>
            <person name="McCormick S.P."/>
            <person name="Kim H.S."/>
            <person name="Cardoza R.E."/>
            <person name="Stanley A.M."/>
            <person name="Lindo L."/>
            <person name="Kelly A."/>
            <person name="Brown D.W."/>
            <person name="Lee T."/>
            <person name="Vaughan M.M."/>
            <person name="Alexander N.J."/>
            <person name="Busman M."/>
            <person name="Gutierrez S."/>
        </authorList>
    </citation>
    <scope>NUCLEOTIDE SEQUENCE [LARGE SCALE GENOMIC DNA]</scope>
    <source>
        <strain evidence="3 4">NRRL 20695</strain>
    </source>
</reference>
<dbReference type="AlphaFoldDB" id="A0A395RF35"/>
<evidence type="ECO:0000313" key="4">
    <source>
        <dbReference type="Proteomes" id="UP000266234"/>
    </source>
</evidence>
<comment type="caution">
    <text evidence="3">The sequence shown here is derived from an EMBL/GenBank/DDBJ whole genome shotgun (WGS) entry which is preliminary data.</text>
</comment>
<dbReference type="Proteomes" id="UP000266234">
    <property type="component" value="Unassembled WGS sequence"/>
</dbReference>
<dbReference type="PANTHER" id="PTHR34618:SF4">
    <property type="entry name" value="CAS1"/>
    <property type="match status" value="1"/>
</dbReference>
<dbReference type="InterPro" id="IPR021476">
    <property type="entry name" value="Egh16-like"/>
</dbReference>
<organism evidence="3 4">
    <name type="scientific">Fusarium longipes</name>
    <dbReference type="NCBI Taxonomy" id="694270"/>
    <lineage>
        <taxon>Eukaryota</taxon>
        <taxon>Fungi</taxon>
        <taxon>Dikarya</taxon>
        <taxon>Ascomycota</taxon>
        <taxon>Pezizomycotina</taxon>
        <taxon>Sordariomycetes</taxon>
        <taxon>Hypocreomycetidae</taxon>
        <taxon>Hypocreales</taxon>
        <taxon>Nectriaceae</taxon>
        <taxon>Fusarium</taxon>
    </lineage>
</organism>
<sequence>MSPIKNIIFALFVAADLAAAHSVIINAVGDAGGSGMALGVDTSTPRDGTRRRPFQTDATRFRGNSADTVGETLAGGDNNVEQGTLDIMEETGDQLPQVNPGGSLEMTVHQVNSDGAGPYTCMINSDGTGNSWDNIPVTTNVAGNDRGRNRDGEMGDFPLVASIPADQTCTGSVAGEDNVCLVRCQNPARAGPFGGVIPVQMAQGNTGGQGSNNGTTTVGNTDSTTGNNANKNAGNTANLGNDANEEGAEEEEEEEEETGTRNNRNNRRSFRFFA</sequence>
<name>A0A395RF35_9HYPO</name>
<accession>A0A395RF35</accession>
<feature type="chain" id="PRO_5017312316" evidence="2">
    <location>
        <begin position="21"/>
        <end position="274"/>
    </location>
</feature>
<dbReference type="OrthoDB" id="5418436at2759"/>
<evidence type="ECO:0000256" key="1">
    <source>
        <dbReference type="SAM" id="MobiDB-lite"/>
    </source>
</evidence>
<feature type="compositionally biased region" description="Low complexity" evidence="1">
    <location>
        <begin position="212"/>
        <end position="241"/>
    </location>
</feature>
<evidence type="ECO:0000313" key="3">
    <source>
        <dbReference type="EMBL" id="RGP58721.1"/>
    </source>
</evidence>
<gene>
    <name evidence="3" type="ORF">FLONG3_11411</name>
</gene>
<feature type="region of interest" description="Disordered" evidence="1">
    <location>
        <begin position="60"/>
        <end position="80"/>
    </location>
</feature>
<dbReference type="PANTHER" id="PTHR34618">
    <property type="entry name" value="SURFACE PROTEIN MAS1, PUTATIVE-RELATED"/>
    <property type="match status" value="1"/>
</dbReference>